<name>A0A1X7PI36_9MICO</name>
<accession>A0A1X7PI36</accession>
<dbReference type="STRING" id="1891671.SAMN06295885_3569"/>
<dbReference type="OrthoDB" id="5198515at2"/>
<keyword evidence="2" id="KW-1185">Reference proteome</keyword>
<gene>
    <name evidence="1" type="ORF">SAMN06295885_3569</name>
</gene>
<sequence length="203" mass="22859">MADAAEYHRTSLDWPRLAAFARRVATETRVPPTPAWTYEATVRERVKTREASTGFLGLGARPAAYTETVTRATQVVLPRHWVLDRREWHYRSTFRGGGVTVEERIDTAYVSALLTTGELKWAWLSRTETWNHGSSGSRLVVPEESTHSMEPLTAHATDFDFERRHHDSEWSGSHSWGDRDPGARPIRHAKGVGLSLALKALLG</sequence>
<dbReference type="EMBL" id="FXBM01000004">
    <property type="protein sequence ID" value="SMH50544.1"/>
    <property type="molecule type" value="Genomic_DNA"/>
</dbReference>
<dbReference type="AlphaFoldDB" id="A0A1X7PI36"/>
<evidence type="ECO:0000313" key="2">
    <source>
        <dbReference type="Proteomes" id="UP000193711"/>
    </source>
</evidence>
<protein>
    <submittedName>
        <fullName evidence="1">Uncharacterized protein</fullName>
    </submittedName>
</protein>
<dbReference type="Proteomes" id="UP000193711">
    <property type="component" value="Unassembled WGS sequence"/>
</dbReference>
<evidence type="ECO:0000313" key="1">
    <source>
        <dbReference type="EMBL" id="SMH50544.1"/>
    </source>
</evidence>
<dbReference type="RefSeq" id="WP_085477965.1">
    <property type="nucleotide sequence ID" value="NZ_FXBM01000004.1"/>
</dbReference>
<proteinExistence type="predicted"/>
<reference evidence="2" key="1">
    <citation type="submission" date="2017-04" db="EMBL/GenBank/DDBJ databases">
        <authorList>
            <person name="Varghese N."/>
            <person name="Submissions S."/>
        </authorList>
    </citation>
    <scope>NUCLEOTIDE SEQUENCE [LARGE SCALE GENOMIC DNA]</scope>
    <source>
        <strain evidence="2">VKM Ac-2121</strain>
    </source>
</reference>
<organism evidence="1 2">
    <name type="scientific">Rathayibacter oskolensis</name>
    <dbReference type="NCBI Taxonomy" id="1891671"/>
    <lineage>
        <taxon>Bacteria</taxon>
        <taxon>Bacillati</taxon>
        <taxon>Actinomycetota</taxon>
        <taxon>Actinomycetes</taxon>
        <taxon>Micrococcales</taxon>
        <taxon>Microbacteriaceae</taxon>
        <taxon>Rathayibacter</taxon>
    </lineage>
</organism>